<keyword evidence="8" id="KW-1185">Reference proteome</keyword>
<comment type="subcellular location">
    <subcellularLocation>
        <location evidence="1">Membrane</location>
        <topology evidence="1">Multi-pass membrane protein</topology>
    </subcellularLocation>
</comment>
<dbReference type="GO" id="GO:0016020">
    <property type="term" value="C:membrane"/>
    <property type="evidence" value="ECO:0007669"/>
    <property type="project" value="UniProtKB-SubCell"/>
</dbReference>
<reference evidence="7 8" key="1">
    <citation type="submission" date="2016-10" db="EMBL/GenBank/DDBJ databases">
        <authorList>
            <person name="de Groot N.N."/>
        </authorList>
    </citation>
    <scope>NUCLEOTIDE SEQUENCE [LARGE SCALE GENOMIC DNA]</scope>
    <source>
        <strain evidence="7 8">DSM 21039</strain>
    </source>
</reference>
<organism evidence="7 8">
    <name type="scientific">Chitinophaga rupis</name>
    <dbReference type="NCBI Taxonomy" id="573321"/>
    <lineage>
        <taxon>Bacteria</taxon>
        <taxon>Pseudomonadati</taxon>
        <taxon>Bacteroidota</taxon>
        <taxon>Chitinophagia</taxon>
        <taxon>Chitinophagales</taxon>
        <taxon>Chitinophagaceae</taxon>
        <taxon>Chitinophaga</taxon>
    </lineage>
</organism>
<evidence type="ECO:0000256" key="4">
    <source>
        <dbReference type="ARBA" id="ARBA00023136"/>
    </source>
</evidence>
<dbReference type="AlphaFoldDB" id="A0A1H7JNR4"/>
<dbReference type="STRING" id="573321.SAMN04488505_101843"/>
<dbReference type="RefSeq" id="WP_089906865.1">
    <property type="nucleotide sequence ID" value="NZ_FOBB01000001.1"/>
</dbReference>
<dbReference type="Proteomes" id="UP000198984">
    <property type="component" value="Unassembled WGS sequence"/>
</dbReference>
<feature type="transmembrane region" description="Helical" evidence="5">
    <location>
        <begin position="49"/>
        <end position="68"/>
    </location>
</feature>
<sequence>MNDLSFAILPGIQHEELLWLQELTRNYTDEQKQRFMAVYQGRRKDPQTILICCLIGLIGPAGIHRFLLNQVGMGILYLFTIGLCWVGTIVDAVNYNKLTWEFNKKAAMESAALLGFN</sequence>
<evidence type="ECO:0000256" key="5">
    <source>
        <dbReference type="SAM" id="Phobius"/>
    </source>
</evidence>
<feature type="domain" description="TM2" evidence="6">
    <location>
        <begin position="50"/>
        <end position="93"/>
    </location>
</feature>
<keyword evidence="2 5" id="KW-0812">Transmembrane</keyword>
<dbReference type="InterPro" id="IPR007829">
    <property type="entry name" value="TM2"/>
</dbReference>
<name>A0A1H7JNR4_9BACT</name>
<dbReference type="EMBL" id="FOBB01000001">
    <property type="protein sequence ID" value="SEK76278.1"/>
    <property type="molecule type" value="Genomic_DNA"/>
</dbReference>
<evidence type="ECO:0000313" key="8">
    <source>
        <dbReference type="Proteomes" id="UP000198984"/>
    </source>
</evidence>
<evidence type="ECO:0000313" key="7">
    <source>
        <dbReference type="EMBL" id="SEK76278.1"/>
    </source>
</evidence>
<accession>A0A1H7JNR4</accession>
<gene>
    <name evidence="7" type="ORF">SAMN04488505_101843</name>
</gene>
<keyword evidence="3 5" id="KW-1133">Transmembrane helix</keyword>
<protein>
    <submittedName>
        <fullName evidence="7">TM2 domain-containing protein</fullName>
    </submittedName>
</protein>
<evidence type="ECO:0000256" key="1">
    <source>
        <dbReference type="ARBA" id="ARBA00004141"/>
    </source>
</evidence>
<evidence type="ECO:0000256" key="2">
    <source>
        <dbReference type="ARBA" id="ARBA00022692"/>
    </source>
</evidence>
<evidence type="ECO:0000259" key="6">
    <source>
        <dbReference type="Pfam" id="PF05154"/>
    </source>
</evidence>
<feature type="transmembrane region" description="Helical" evidence="5">
    <location>
        <begin position="74"/>
        <end position="95"/>
    </location>
</feature>
<dbReference type="OrthoDB" id="9816361at2"/>
<evidence type="ECO:0000256" key="3">
    <source>
        <dbReference type="ARBA" id="ARBA00022989"/>
    </source>
</evidence>
<proteinExistence type="predicted"/>
<keyword evidence="4 5" id="KW-0472">Membrane</keyword>
<dbReference type="Pfam" id="PF05154">
    <property type="entry name" value="TM2"/>
    <property type="match status" value="1"/>
</dbReference>